<dbReference type="PROSITE" id="PS50943">
    <property type="entry name" value="HTH_CROC1"/>
    <property type="match status" value="1"/>
</dbReference>
<dbReference type="InterPro" id="IPR010982">
    <property type="entry name" value="Lambda_DNA-bd_dom_sf"/>
</dbReference>
<dbReference type="InterPro" id="IPR001387">
    <property type="entry name" value="Cro/C1-type_HTH"/>
</dbReference>
<dbReference type="Gene3D" id="1.10.260.40">
    <property type="entry name" value="lambda repressor-like DNA-binding domains"/>
    <property type="match status" value="1"/>
</dbReference>
<comment type="caution">
    <text evidence="2">The sequence shown here is derived from an EMBL/GenBank/DDBJ whole genome shotgun (WGS) entry which is preliminary data.</text>
</comment>
<organism evidence="2 3">
    <name type="scientific">Sediminimonas qiaohouensis</name>
    <dbReference type="NCBI Taxonomy" id="552061"/>
    <lineage>
        <taxon>Bacteria</taxon>
        <taxon>Pseudomonadati</taxon>
        <taxon>Pseudomonadota</taxon>
        <taxon>Alphaproteobacteria</taxon>
        <taxon>Rhodobacterales</taxon>
        <taxon>Roseobacteraceae</taxon>
        <taxon>Sediminimonas</taxon>
    </lineage>
</organism>
<dbReference type="SMART" id="SM00530">
    <property type="entry name" value="HTH_XRE"/>
    <property type="match status" value="1"/>
</dbReference>
<dbReference type="AlphaFoldDB" id="A0A7C9LCB6"/>
<feature type="domain" description="HTH cro/C1-type" evidence="1">
    <location>
        <begin position="24"/>
        <end position="79"/>
    </location>
</feature>
<gene>
    <name evidence="2" type="ORF">FH759_15430</name>
</gene>
<dbReference type="Pfam" id="PF12844">
    <property type="entry name" value="HTH_19"/>
    <property type="match status" value="1"/>
</dbReference>
<dbReference type="GO" id="GO:0003677">
    <property type="term" value="F:DNA binding"/>
    <property type="evidence" value="ECO:0007669"/>
    <property type="project" value="InterPro"/>
</dbReference>
<dbReference type="RefSeq" id="WP_273251359.1">
    <property type="nucleotide sequence ID" value="NZ_VENJ01000036.1"/>
</dbReference>
<dbReference type="CDD" id="cd00093">
    <property type="entry name" value="HTH_XRE"/>
    <property type="match status" value="1"/>
</dbReference>
<evidence type="ECO:0000259" key="1">
    <source>
        <dbReference type="PROSITE" id="PS50943"/>
    </source>
</evidence>
<evidence type="ECO:0000313" key="3">
    <source>
        <dbReference type="Proteomes" id="UP000483078"/>
    </source>
</evidence>
<evidence type="ECO:0000313" key="2">
    <source>
        <dbReference type="EMBL" id="MTJ06058.1"/>
    </source>
</evidence>
<dbReference type="SUPFAM" id="SSF47413">
    <property type="entry name" value="lambda repressor-like DNA-binding domains"/>
    <property type="match status" value="1"/>
</dbReference>
<accession>A0A7C9LCB6</accession>
<dbReference type="EMBL" id="VENJ01000036">
    <property type="protein sequence ID" value="MTJ06058.1"/>
    <property type="molecule type" value="Genomic_DNA"/>
</dbReference>
<proteinExistence type="predicted"/>
<name>A0A7C9LCB6_9RHOB</name>
<dbReference type="Proteomes" id="UP000483078">
    <property type="component" value="Unassembled WGS sequence"/>
</dbReference>
<protein>
    <submittedName>
        <fullName evidence="2">Helix-turn-helix transcriptional regulator</fullName>
    </submittedName>
</protein>
<sequence>MIASQRKASSEESKEHRLALGAWLRELREEQGLSQRDLSEILGLEYYTFISQLENGRGKIPSNRYRDWAQALGQDSKTFVRKLLMHYDPVSYEILFSDDLAETC</sequence>
<reference evidence="2 3" key="1">
    <citation type="submission" date="2019-06" db="EMBL/GenBank/DDBJ databases">
        <title>Enrichment of Autotrophic Halophilic Microorganisms from Red Sea Brine Pool Using Microbial Electrosynthesis System.</title>
        <authorList>
            <person name="Alqahtani M.F."/>
            <person name="Bajracharya S."/>
            <person name="Katuri K.P."/>
            <person name="Ali M."/>
            <person name="Saikaly P.E."/>
        </authorList>
    </citation>
    <scope>NUCLEOTIDE SEQUENCE [LARGE SCALE GENOMIC DNA]</scope>
    <source>
        <strain evidence="2">MES6</strain>
    </source>
</reference>